<evidence type="ECO:0000256" key="6">
    <source>
        <dbReference type="ARBA" id="ARBA00023268"/>
    </source>
</evidence>
<dbReference type="InterPro" id="IPR043519">
    <property type="entry name" value="NT_sf"/>
</dbReference>
<evidence type="ECO:0008006" key="10">
    <source>
        <dbReference type="Google" id="ProtNLM"/>
    </source>
</evidence>
<dbReference type="GO" id="GO:0005829">
    <property type="term" value="C:cytosol"/>
    <property type="evidence" value="ECO:0007669"/>
    <property type="project" value="TreeGrafter"/>
</dbReference>
<evidence type="ECO:0000259" key="8">
    <source>
        <dbReference type="Pfam" id="PF08335"/>
    </source>
</evidence>
<sequence>SSDIDIQYVYFSSRGGSTGTRGADGVVRGAVPNHEFFVRLAAMITRALNEATADGFVFRVDLGLRPEGRSGPLANAVRHLELYYESWGQTWERAALLRARPVAGDLGLGGELLERLIPFVYRRYLDYPAIEEIKEMKLRIDREAAHRRGGWDAKLGRGGIREIEFTCHALQLIYGGRNPRLRERNTLRAIEKLGRHSLLAEDDERGLKEAYVFLRNLEHRLQLLHERQSHTLPEAQREIAVLARRLGLGRGGEPDSEARARLEEVLGAHRGAVSRVYGDFFRGAEEDAGAGGGEEDWAAALDEGLPEAQREEMMRRAGFGQPKESLASIRVLATGPPHAHLAARSRQRLERLLPRMLAEAAAAADPDLAVRHLGRFITSSRARYTLLALLEENPETRRLLIKLFGSSTFLANFFIRN</sequence>
<keyword evidence="4" id="KW-0067">ATP-binding</keyword>
<dbReference type="PANTHER" id="PTHR30621:SF0">
    <property type="entry name" value="BIFUNCTIONAL GLUTAMINE SYNTHETASE ADENYLYLTRANSFERASE_ADENYLYL-REMOVING ENZYME"/>
    <property type="match status" value="1"/>
</dbReference>
<dbReference type="Gene3D" id="1.20.120.330">
    <property type="entry name" value="Nucleotidyltransferases domain 2"/>
    <property type="match status" value="1"/>
</dbReference>
<dbReference type="Pfam" id="PF03710">
    <property type="entry name" value="GlnE"/>
    <property type="match status" value="1"/>
</dbReference>
<feature type="non-terminal residue" evidence="9">
    <location>
        <position position="417"/>
    </location>
</feature>
<proteinExistence type="predicted"/>
<dbReference type="Pfam" id="PF08335">
    <property type="entry name" value="GlnD_UR_UTase"/>
    <property type="match status" value="1"/>
</dbReference>
<dbReference type="InterPro" id="IPR005190">
    <property type="entry name" value="GlnE_rpt_dom"/>
</dbReference>
<dbReference type="PANTHER" id="PTHR30621">
    <property type="entry name" value="GLUTAMINE SYNTHETASE ADENYLYLTRANSFERASE"/>
    <property type="match status" value="1"/>
</dbReference>
<dbReference type="GO" id="GO:0000820">
    <property type="term" value="P:regulation of glutamine family amino acid metabolic process"/>
    <property type="evidence" value="ECO:0007669"/>
    <property type="project" value="TreeGrafter"/>
</dbReference>
<evidence type="ECO:0000256" key="4">
    <source>
        <dbReference type="ARBA" id="ARBA00022840"/>
    </source>
</evidence>
<evidence type="ECO:0000256" key="2">
    <source>
        <dbReference type="ARBA" id="ARBA00022695"/>
    </source>
</evidence>
<keyword evidence="6" id="KW-0511">Multifunctional enzyme</keyword>
<dbReference type="InterPro" id="IPR023057">
    <property type="entry name" value="GlnE"/>
</dbReference>
<evidence type="ECO:0000256" key="1">
    <source>
        <dbReference type="ARBA" id="ARBA00022679"/>
    </source>
</evidence>
<keyword evidence="3" id="KW-0547">Nucleotide-binding</keyword>
<dbReference type="Gene3D" id="3.30.460.10">
    <property type="entry name" value="Beta Polymerase, domain 2"/>
    <property type="match status" value="1"/>
</dbReference>
<keyword evidence="2" id="KW-0548">Nucleotidyltransferase</keyword>
<dbReference type="InterPro" id="IPR013546">
    <property type="entry name" value="PII_UdlTrfase/GS_AdlTrfase"/>
</dbReference>
<evidence type="ECO:0000259" key="7">
    <source>
        <dbReference type="Pfam" id="PF03710"/>
    </source>
</evidence>
<organism evidence="9">
    <name type="scientific">marine sediment metagenome</name>
    <dbReference type="NCBI Taxonomy" id="412755"/>
    <lineage>
        <taxon>unclassified sequences</taxon>
        <taxon>metagenomes</taxon>
        <taxon>ecological metagenomes</taxon>
    </lineage>
</organism>
<evidence type="ECO:0000256" key="5">
    <source>
        <dbReference type="ARBA" id="ARBA00022842"/>
    </source>
</evidence>
<accession>X0RH34</accession>
<reference evidence="9" key="1">
    <citation type="journal article" date="2014" name="Front. Microbiol.">
        <title>High frequency of phylogenetically diverse reductive dehalogenase-homologous genes in deep subseafloor sedimentary metagenomes.</title>
        <authorList>
            <person name="Kawai M."/>
            <person name="Futagami T."/>
            <person name="Toyoda A."/>
            <person name="Takaki Y."/>
            <person name="Nishi S."/>
            <person name="Hori S."/>
            <person name="Arai W."/>
            <person name="Tsubouchi T."/>
            <person name="Morono Y."/>
            <person name="Uchiyama I."/>
            <person name="Ito T."/>
            <person name="Fujiyama A."/>
            <person name="Inagaki F."/>
            <person name="Takami H."/>
        </authorList>
    </citation>
    <scope>NUCLEOTIDE SEQUENCE</scope>
    <source>
        <strain evidence="9">Expedition CK06-06</strain>
    </source>
</reference>
<dbReference type="AlphaFoldDB" id="X0RH34"/>
<dbReference type="GO" id="GO:0005524">
    <property type="term" value="F:ATP binding"/>
    <property type="evidence" value="ECO:0007669"/>
    <property type="project" value="UniProtKB-KW"/>
</dbReference>
<gene>
    <name evidence="9" type="ORF">S01H1_12419</name>
</gene>
<name>X0RH34_9ZZZZ</name>
<feature type="domain" description="Glutamate-ammonia ligase adenylyltransferase repeated" evidence="7">
    <location>
        <begin position="1"/>
        <end position="109"/>
    </location>
</feature>
<protein>
    <recommendedName>
        <fullName evidence="10">Glutamate-ammonia ligase adenylyltransferase repeated domain-containing protein</fullName>
    </recommendedName>
</protein>
<comment type="caution">
    <text evidence="9">The sequence shown here is derived from an EMBL/GenBank/DDBJ whole genome shotgun (WGS) entry which is preliminary data.</text>
</comment>
<evidence type="ECO:0000256" key="3">
    <source>
        <dbReference type="ARBA" id="ARBA00022741"/>
    </source>
</evidence>
<feature type="non-terminal residue" evidence="9">
    <location>
        <position position="1"/>
    </location>
</feature>
<keyword evidence="5" id="KW-0460">Magnesium</keyword>
<dbReference type="EMBL" id="BARS01006374">
    <property type="protein sequence ID" value="GAF68184.1"/>
    <property type="molecule type" value="Genomic_DNA"/>
</dbReference>
<dbReference type="Gene3D" id="1.20.120.1510">
    <property type="match status" value="1"/>
</dbReference>
<keyword evidence="1" id="KW-0808">Transferase</keyword>
<feature type="domain" description="PII-uridylyltransferase/Glutamine-synthetase adenylyltransferase" evidence="8">
    <location>
        <begin position="136"/>
        <end position="281"/>
    </location>
</feature>
<evidence type="ECO:0000313" key="9">
    <source>
        <dbReference type="EMBL" id="GAF68184.1"/>
    </source>
</evidence>
<dbReference type="SUPFAM" id="SSF81301">
    <property type="entry name" value="Nucleotidyltransferase"/>
    <property type="match status" value="1"/>
</dbReference>
<dbReference type="SUPFAM" id="SSF81593">
    <property type="entry name" value="Nucleotidyltransferase substrate binding subunit/domain"/>
    <property type="match status" value="1"/>
</dbReference>
<dbReference type="GO" id="GO:0008882">
    <property type="term" value="F:[glutamate-ammonia-ligase] adenylyltransferase activity"/>
    <property type="evidence" value="ECO:0007669"/>
    <property type="project" value="InterPro"/>
</dbReference>